<evidence type="ECO:0000256" key="7">
    <source>
        <dbReference type="ARBA" id="ARBA00022840"/>
    </source>
</evidence>
<dbReference type="EC" id="3.6.4.13" evidence="2"/>
<feature type="compositionally biased region" description="Basic and acidic residues" evidence="16">
    <location>
        <begin position="1319"/>
        <end position="1345"/>
    </location>
</feature>
<feature type="domain" description="DEAD-box RNA helicase Q" evidence="19">
    <location>
        <begin position="187"/>
        <end position="215"/>
    </location>
</feature>
<sequence>MADSLKMGNLSLNESQHAPAPAPSTGRAAYIPPHLRGRQMGGNMDGAAAAAPPPGPAAGPGNSWGGPRGGPRGGQWANANAPDFSPRGPNGNTSWSPHEARRPFNPNAYGHPGHGGSYGSGGGSARGSGDGQWRDGKHIPGPANPRLERELFGLPNDPTKQNTGINFANYDDIPVEASGHDVPEPVNAFTNPPLDDHLIENIKLAHYQTPTPVQKYSIPIVMNGRDLMACAQTGSGKTGGFLFPILSQAYQNGPSAAPAQAGGQFGYGRQRKAYPTSLILAPTRELVSQIFDEARKFAYRSWVRPCVVYGGADIGSQLRQIERGCDLLVATPGRLVDLIERGRISLVNIKYLILDEADRMLDMGFEPQIRRIVEGEDMPHVNDRQTLMFSATFPRDIQMLARDFLKDYVFLSVGRVGSTSENITQKVEYVEDHDKRSVLLDILHTHGTSGLTLIFVETKRMADSLSDFLLNQRFPATAIHGDRTQRERERALEMFRSGRCPILVATAVAARGLDIPNVTHVINYDLPTDIDDYVHRIGRTGRAGNTGIATAFFNRGNRGVVRDLIDLLKEAHQEVPSFLESIAREGSGYGGRGGRGGRGRGANATRDMRRMGGGMGGPPSFGGSSYGAPGGSYGGGGGGGSSYGAPPSYGGGGGYGGGGSYGGGYGNPSGPTGPSSWWLTSNGIFFFWFISRIRGGWEAALLALFVGIIISCHHSRARSEIKPREKEESHGSSRITFPAHLPISSLSLNLPSASIFASSLISSSPYFLSSTGRPLFHSFIHCVVESTAADESFAQSEPQDEQQTHNMTVGIRRQANGTIGSVYSGNKIRHLKKEDGIPLWRKDIQYQFLKLVFEDQTKVFTRWPDGEKNLDFADIYIDAMARSSKTSKILKDKLQNDKQAAISMAMVCLLVNFGRMNTTLNFFPEMRAQLRTYHSIPSLQAHQDPNAYKQLQDAPRLKSILKGASEDVDQPNTLERIKRHAIPRTNPVNLIFVLAQYAPKVSEMHFFPPRDFFDLVMRGTLSSKSRAKAFLWLMWWYLESDFSAEAARNNPFGPGLDGEGTGGLPIKVPQFESLTEEQANEENVDTQSEIEYGEAKRLERKRILEEDEPIPRVTKRSKKGLPDFGYEEDGSGDVSGKFDDEDDYQTPGQSARSRYKRPKRESSLNRSVGQQRLILRTKMENTPDAASPAPPGSGHPILNRFVAEPTLPQQSSSRRPRPLTQHQLAVEQNRRQRIEYLLAKRKNEAYRVLRANRESELPLVRHGRLLSTLPDDYDTDDEEKSWGKGGLIPKPDEEEDFGECASYYLSVIRKAARRLDRWDYDDANGPKRDRKKEREQRQKAREIRLALENSSDLAGRVPSSARSRARAARNAKRKLAGPASGASATEVKEQGASTSRSKANRSRVQRDAGDGETTNADVTKDGLEVPSRDQELSPMPGLAQMGDEDGDIEGEEGLDDIDREILGEGSGEEDVRTTRKARTSHPAELGYEDSFIGDGGDPDEEGEALSSDENDEEADDDDLDEGEGEADGDDNSSTMEGGNGYAASETSSVAGDAAEPATEAGGETAEREDMKDEVMEDK</sequence>
<evidence type="ECO:0000256" key="12">
    <source>
        <dbReference type="ARBA" id="ARBA00024405"/>
    </source>
</evidence>
<evidence type="ECO:0000313" key="21">
    <source>
        <dbReference type="Proteomes" id="UP000254937"/>
    </source>
</evidence>
<feature type="domain" description="Helicase ATP-binding" evidence="17">
    <location>
        <begin position="218"/>
        <end position="411"/>
    </location>
</feature>
<dbReference type="InterPro" id="IPR014014">
    <property type="entry name" value="RNA_helicase_DEAD_Q_motif"/>
</dbReference>
<dbReference type="FunFam" id="3.40.50.300:FF:000160">
    <property type="entry name" value="ATP-dependent RNA helicase DDX3X"/>
    <property type="match status" value="1"/>
</dbReference>
<keyword evidence="4" id="KW-0547">Nucleotide-binding</keyword>
<evidence type="ECO:0000256" key="6">
    <source>
        <dbReference type="ARBA" id="ARBA00022806"/>
    </source>
</evidence>
<dbReference type="GO" id="GO:0003723">
    <property type="term" value="F:RNA binding"/>
    <property type="evidence" value="ECO:0007669"/>
    <property type="project" value="UniProtKB-KW"/>
</dbReference>
<dbReference type="PROSITE" id="PS00039">
    <property type="entry name" value="DEAD_ATP_HELICASE"/>
    <property type="match status" value="1"/>
</dbReference>
<keyword evidence="8" id="KW-0694">RNA-binding</keyword>
<evidence type="ECO:0000256" key="8">
    <source>
        <dbReference type="ARBA" id="ARBA00022884"/>
    </source>
</evidence>
<dbReference type="PROSITE" id="PS51195">
    <property type="entry name" value="Q_MOTIF"/>
    <property type="match status" value="1"/>
</dbReference>
<evidence type="ECO:0000256" key="10">
    <source>
        <dbReference type="ARBA" id="ARBA00024358"/>
    </source>
</evidence>
<dbReference type="Pfam" id="PF00270">
    <property type="entry name" value="DEAD"/>
    <property type="match status" value="1"/>
</dbReference>
<dbReference type="GO" id="GO:0005524">
    <property type="term" value="F:ATP binding"/>
    <property type="evidence" value="ECO:0007669"/>
    <property type="project" value="UniProtKB-KW"/>
</dbReference>
<keyword evidence="9" id="KW-0648">Protein biosynthesis</keyword>
<evidence type="ECO:0000256" key="3">
    <source>
        <dbReference type="ARBA" id="ARBA00022540"/>
    </source>
</evidence>
<evidence type="ECO:0000256" key="15">
    <source>
        <dbReference type="PROSITE-ProRule" id="PRU00552"/>
    </source>
</evidence>
<evidence type="ECO:0000256" key="16">
    <source>
        <dbReference type="SAM" id="MobiDB-lite"/>
    </source>
</evidence>
<dbReference type="Proteomes" id="UP000254937">
    <property type="component" value="Unassembled WGS sequence"/>
</dbReference>
<dbReference type="GO" id="GO:0003724">
    <property type="term" value="F:RNA helicase activity"/>
    <property type="evidence" value="ECO:0007669"/>
    <property type="project" value="UniProtKB-EC"/>
</dbReference>
<feature type="region of interest" description="Disordered" evidence="16">
    <location>
        <begin position="1109"/>
        <end position="1171"/>
    </location>
</feature>
<keyword evidence="3" id="KW-0396">Initiation factor</keyword>
<feature type="region of interest" description="Disordered" evidence="16">
    <location>
        <begin position="1"/>
        <end position="159"/>
    </location>
</feature>
<keyword evidence="5" id="KW-0378">Hydrolase</keyword>
<dbReference type="SMART" id="SM00490">
    <property type="entry name" value="HELICc"/>
    <property type="match status" value="1"/>
</dbReference>
<comment type="subcellular location">
    <subcellularLocation>
        <location evidence="1">Cytoplasm</location>
    </subcellularLocation>
</comment>
<evidence type="ECO:0000256" key="9">
    <source>
        <dbReference type="ARBA" id="ARBA00022917"/>
    </source>
</evidence>
<evidence type="ECO:0000259" key="17">
    <source>
        <dbReference type="PROSITE" id="PS51192"/>
    </source>
</evidence>
<dbReference type="InterPro" id="IPR038014">
    <property type="entry name" value="Ies1"/>
</dbReference>
<comment type="similarity">
    <text evidence="10">Belongs to the DEAD box helicase family. DDX3/DED1 subfamily.</text>
</comment>
<dbReference type="InterPro" id="IPR014001">
    <property type="entry name" value="Helicase_ATP-bd"/>
</dbReference>
<dbReference type="Gene3D" id="3.40.50.300">
    <property type="entry name" value="P-loop containing nucleotide triphosphate hydrolases"/>
    <property type="match status" value="2"/>
</dbReference>
<dbReference type="GO" id="GO:0016787">
    <property type="term" value="F:hydrolase activity"/>
    <property type="evidence" value="ECO:0007669"/>
    <property type="project" value="UniProtKB-KW"/>
</dbReference>
<reference evidence="20 21" key="1">
    <citation type="submission" date="2018-07" db="EMBL/GenBank/DDBJ databases">
        <title>Section-level genome sequencing of Aspergillus section Nigri to investigate inter- and intra-species variation.</title>
        <authorList>
            <consortium name="DOE Joint Genome Institute"/>
            <person name="Vesth T.C."/>
            <person name="Nybo J.L."/>
            <person name="Theobald S."/>
            <person name="Frisvad J.C."/>
            <person name="Larsen T.O."/>
            <person name="Nielsen K.F."/>
            <person name="Hoof J.B."/>
            <person name="Brandl J."/>
            <person name="Salamov A."/>
            <person name="Riley R."/>
            <person name="Gladden J.M."/>
            <person name="Phatale P."/>
            <person name="Nielsen M.T."/>
            <person name="Lyhne E.K."/>
            <person name="Kogle M.E."/>
            <person name="Strasser K."/>
            <person name="McDonnell E."/>
            <person name="Barry K."/>
            <person name="Clum A."/>
            <person name="Chen C."/>
            <person name="Nolan M."/>
            <person name="Sandor L."/>
            <person name="Kuo A."/>
            <person name="Lipzen A."/>
            <person name="Hainaut M."/>
            <person name="Drula E."/>
            <person name="Tsang A."/>
            <person name="Magnuson J.K."/>
            <person name="Henrissat B."/>
            <person name="Wiebenga A."/>
            <person name="Simmons B.A."/>
            <person name="Makela M.R."/>
            <person name="De vries R.P."/>
            <person name="Grigoriev I.V."/>
            <person name="Mortensen U.H."/>
            <person name="Baker S.E."/>
            <person name="Andersen M.R."/>
        </authorList>
    </citation>
    <scope>NUCLEOTIDE SEQUENCE [LARGE SCALE GENOMIC DNA]</scope>
    <source>
        <strain evidence="20 21">ATCC 13157</strain>
    </source>
</reference>
<keyword evidence="7" id="KW-0067">ATP-binding</keyword>
<evidence type="ECO:0000256" key="2">
    <source>
        <dbReference type="ARBA" id="ARBA00012552"/>
    </source>
</evidence>
<dbReference type="FunFam" id="3.40.50.300:FF:000008">
    <property type="entry name" value="ATP-dependent RNA helicase RhlB"/>
    <property type="match status" value="1"/>
</dbReference>
<feature type="region of interest" description="Disordered" evidence="16">
    <location>
        <begin position="584"/>
        <end position="623"/>
    </location>
</feature>
<dbReference type="SMART" id="SM00487">
    <property type="entry name" value="DEXDc"/>
    <property type="match status" value="1"/>
</dbReference>
<evidence type="ECO:0000313" key="20">
    <source>
        <dbReference type="EMBL" id="RDK47294.1"/>
    </source>
</evidence>
<dbReference type="InterPro" id="IPR011545">
    <property type="entry name" value="DEAD/DEAH_box_helicase_dom"/>
</dbReference>
<dbReference type="PANTHER" id="PTHR37287:SF1">
    <property type="entry name" value="INO EIGHTY SUBUNIT 1"/>
    <property type="match status" value="1"/>
</dbReference>
<dbReference type="SUPFAM" id="SSF52540">
    <property type="entry name" value="P-loop containing nucleoside triphosphate hydrolases"/>
    <property type="match status" value="1"/>
</dbReference>
<accession>A0A370PZG7</accession>
<feature type="compositionally biased region" description="Basic residues" evidence="16">
    <location>
        <begin position="1363"/>
        <end position="1375"/>
    </location>
</feature>
<evidence type="ECO:0000256" key="13">
    <source>
        <dbReference type="ARBA" id="ARBA00025161"/>
    </source>
</evidence>
<feature type="compositionally biased region" description="Low complexity" evidence="16">
    <location>
        <begin position="1550"/>
        <end position="1563"/>
    </location>
</feature>
<comment type="catalytic activity">
    <reaction evidence="14">
        <text>ATP + H2O = ADP + phosphate + H(+)</text>
        <dbReference type="Rhea" id="RHEA:13065"/>
        <dbReference type="ChEBI" id="CHEBI:15377"/>
        <dbReference type="ChEBI" id="CHEBI:15378"/>
        <dbReference type="ChEBI" id="CHEBI:30616"/>
        <dbReference type="ChEBI" id="CHEBI:43474"/>
        <dbReference type="ChEBI" id="CHEBI:456216"/>
        <dbReference type="EC" id="3.6.4.13"/>
    </reaction>
</comment>
<name>A0A370PZG7_ASPPH</name>
<feature type="domain" description="Helicase C-terminal" evidence="18">
    <location>
        <begin position="422"/>
        <end position="583"/>
    </location>
</feature>
<feature type="compositionally biased region" description="Gly residues" evidence="16">
    <location>
        <begin position="112"/>
        <end position="130"/>
    </location>
</feature>
<dbReference type="GO" id="GO:0031011">
    <property type="term" value="C:Ino80 complex"/>
    <property type="evidence" value="ECO:0007669"/>
    <property type="project" value="InterPro"/>
</dbReference>
<protein>
    <recommendedName>
        <fullName evidence="11">ATP-dependent RNA helicase DED1</fullName>
        <ecNumber evidence="2">3.6.4.13</ecNumber>
    </recommendedName>
    <alternativeName>
        <fullName evidence="12">ATP-dependent RNA helicase ded1</fullName>
    </alternativeName>
</protein>
<gene>
    <name evidence="20" type="ORF">M752DRAFT_281293</name>
</gene>
<dbReference type="InterPro" id="IPR001650">
    <property type="entry name" value="Helicase_C-like"/>
</dbReference>
<dbReference type="PANTHER" id="PTHR37287">
    <property type="entry name" value="INO EIGHTY SUBUNIT 1"/>
    <property type="match status" value="1"/>
</dbReference>
<organism evidence="20 21">
    <name type="scientific">Aspergillus phoenicis ATCC 13157</name>
    <dbReference type="NCBI Taxonomy" id="1353007"/>
    <lineage>
        <taxon>Eukaryota</taxon>
        <taxon>Fungi</taxon>
        <taxon>Dikarya</taxon>
        <taxon>Ascomycota</taxon>
        <taxon>Pezizomycotina</taxon>
        <taxon>Eurotiomycetes</taxon>
        <taxon>Eurotiomycetidae</taxon>
        <taxon>Eurotiales</taxon>
        <taxon>Aspergillaceae</taxon>
        <taxon>Aspergillus</taxon>
    </lineage>
</organism>
<keyword evidence="6" id="KW-0347">Helicase</keyword>
<feature type="compositionally biased region" description="Acidic residues" evidence="16">
    <location>
        <begin position="1442"/>
        <end position="1458"/>
    </location>
</feature>
<dbReference type="PROSITE" id="PS51192">
    <property type="entry name" value="HELICASE_ATP_BIND_1"/>
    <property type="match status" value="1"/>
</dbReference>
<feature type="region of interest" description="Disordered" evidence="16">
    <location>
        <begin position="1270"/>
        <end position="1289"/>
    </location>
</feature>
<dbReference type="PROSITE" id="PS51194">
    <property type="entry name" value="HELICASE_CTER"/>
    <property type="match status" value="1"/>
</dbReference>
<dbReference type="Pfam" id="PF00271">
    <property type="entry name" value="Helicase_C"/>
    <property type="match status" value="1"/>
</dbReference>
<evidence type="ECO:0000256" key="14">
    <source>
        <dbReference type="ARBA" id="ARBA00047984"/>
    </source>
</evidence>
<feature type="compositionally biased region" description="Gly residues" evidence="16">
    <location>
        <begin position="611"/>
        <end position="623"/>
    </location>
</feature>
<feature type="compositionally biased region" description="Gly residues" evidence="16">
    <location>
        <begin position="62"/>
        <end position="73"/>
    </location>
</feature>
<dbReference type="InterPro" id="IPR044763">
    <property type="entry name" value="Ded1/Dbp1_DEADc"/>
</dbReference>
<feature type="compositionally biased region" description="Acidic residues" evidence="16">
    <location>
        <begin position="1496"/>
        <end position="1530"/>
    </location>
</feature>
<evidence type="ECO:0000259" key="19">
    <source>
        <dbReference type="PROSITE" id="PS51195"/>
    </source>
</evidence>
<dbReference type="InterPro" id="IPR000629">
    <property type="entry name" value="RNA-helicase_DEAD-box_CS"/>
</dbReference>
<feature type="compositionally biased region" description="Gly residues" evidence="16">
    <location>
        <begin position="587"/>
        <end position="600"/>
    </location>
</feature>
<dbReference type="CDD" id="cd17967">
    <property type="entry name" value="DEADc_DDX3_DDX4"/>
    <property type="match status" value="1"/>
</dbReference>
<comment type="function">
    <text evidence="13">ATP-binding RNA helicase involved in translation initiation. Remodels RNA in response to ADP and ATP concentrations by facilitating disruption, but also formation of RNA duplexes.</text>
</comment>
<proteinExistence type="inferred from homology"/>
<keyword evidence="21" id="KW-1185">Reference proteome</keyword>
<evidence type="ECO:0000256" key="1">
    <source>
        <dbReference type="ARBA" id="ARBA00004496"/>
    </source>
</evidence>
<feature type="compositionally biased region" description="Basic and acidic residues" evidence="16">
    <location>
        <begin position="1418"/>
        <end position="1431"/>
    </location>
</feature>
<evidence type="ECO:0000256" key="4">
    <source>
        <dbReference type="ARBA" id="ARBA00022741"/>
    </source>
</evidence>
<evidence type="ECO:0000256" key="11">
    <source>
        <dbReference type="ARBA" id="ARBA00024397"/>
    </source>
</evidence>
<evidence type="ECO:0000256" key="5">
    <source>
        <dbReference type="ARBA" id="ARBA00022801"/>
    </source>
</evidence>
<evidence type="ECO:0000259" key="18">
    <source>
        <dbReference type="PROSITE" id="PS51194"/>
    </source>
</evidence>
<feature type="compositionally biased region" description="Basic and acidic residues" evidence="16">
    <location>
        <begin position="1564"/>
        <end position="1578"/>
    </location>
</feature>
<feature type="region of interest" description="Disordered" evidence="16">
    <location>
        <begin position="1319"/>
        <end position="1578"/>
    </location>
</feature>
<dbReference type="CDD" id="cd18787">
    <property type="entry name" value="SF2_C_DEAD"/>
    <property type="match status" value="1"/>
</dbReference>
<feature type="short sequence motif" description="Q motif" evidence="15">
    <location>
        <begin position="187"/>
        <end position="215"/>
    </location>
</feature>
<dbReference type="GO" id="GO:0005737">
    <property type="term" value="C:cytoplasm"/>
    <property type="evidence" value="ECO:0007669"/>
    <property type="project" value="UniProtKB-SubCell"/>
</dbReference>
<dbReference type="EMBL" id="KZ851845">
    <property type="protein sequence ID" value="RDK47294.1"/>
    <property type="molecule type" value="Genomic_DNA"/>
</dbReference>
<dbReference type="GO" id="GO:0003743">
    <property type="term" value="F:translation initiation factor activity"/>
    <property type="evidence" value="ECO:0007669"/>
    <property type="project" value="UniProtKB-KW"/>
</dbReference>
<dbReference type="InterPro" id="IPR027417">
    <property type="entry name" value="P-loop_NTPase"/>
</dbReference>